<dbReference type="AlphaFoldDB" id="A0A3P1B5S9"/>
<evidence type="ECO:0000256" key="1">
    <source>
        <dbReference type="SAM" id="MobiDB-lite"/>
    </source>
</evidence>
<name>A0A3P1B5S9_9FLAO</name>
<proteinExistence type="predicted"/>
<gene>
    <name evidence="2" type="ORF">EG242_02570</name>
</gene>
<evidence type="ECO:0000313" key="2">
    <source>
        <dbReference type="EMBL" id="RRA96500.1"/>
    </source>
</evidence>
<dbReference type="RefSeq" id="WP_124898355.1">
    <property type="nucleotide sequence ID" value="NZ_RQTJ01000003.1"/>
</dbReference>
<sequence length="63" mass="6986">MDTDKSISVNNAGFNDAPHKEPDYLSGKVIDGLNGKLFNTGKGSYESTYKSQEQDLNCDNWIN</sequence>
<comment type="caution">
    <text evidence="2">The sequence shown here is derived from an EMBL/GenBank/DDBJ whole genome shotgun (WGS) entry which is preliminary data.</text>
</comment>
<keyword evidence="3" id="KW-1185">Reference proteome</keyword>
<protein>
    <submittedName>
        <fullName evidence="2">Uncharacterized protein</fullName>
    </submittedName>
</protein>
<feature type="region of interest" description="Disordered" evidence="1">
    <location>
        <begin position="1"/>
        <end position="25"/>
    </location>
</feature>
<accession>A0A3P1B5S9</accession>
<feature type="compositionally biased region" description="Polar residues" evidence="1">
    <location>
        <begin position="1"/>
        <end position="13"/>
    </location>
</feature>
<dbReference type="Proteomes" id="UP000268372">
    <property type="component" value="Unassembled WGS sequence"/>
</dbReference>
<reference evidence="2 3" key="1">
    <citation type="submission" date="2018-11" db="EMBL/GenBank/DDBJ databases">
        <title>Flavobacterium sp. nov., YIM 102796 draft genome.</title>
        <authorList>
            <person name="Li G."/>
            <person name="Jiang Y."/>
        </authorList>
    </citation>
    <scope>NUCLEOTIDE SEQUENCE [LARGE SCALE GENOMIC DNA]</scope>
    <source>
        <strain evidence="2 3">YIM 102796</strain>
    </source>
</reference>
<dbReference type="EMBL" id="RQTJ01000003">
    <property type="protein sequence ID" value="RRA96500.1"/>
    <property type="molecule type" value="Genomic_DNA"/>
</dbReference>
<organism evidence="2 3">
    <name type="scientific">Paenimyroides viscosum</name>
    <dbReference type="NCBI Taxonomy" id="2488729"/>
    <lineage>
        <taxon>Bacteria</taxon>
        <taxon>Pseudomonadati</taxon>
        <taxon>Bacteroidota</taxon>
        <taxon>Flavobacteriia</taxon>
        <taxon>Flavobacteriales</taxon>
        <taxon>Flavobacteriaceae</taxon>
        <taxon>Paenimyroides</taxon>
    </lineage>
</organism>
<evidence type="ECO:0000313" key="3">
    <source>
        <dbReference type="Proteomes" id="UP000268372"/>
    </source>
</evidence>